<keyword evidence="2" id="KW-1185">Reference proteome</keyword>
<proteinExistence type="predicted"/>
<organism evidence="1 2">
    <name type="scientific">Herbaspirillum aquaticum</name>
    <dbReference type="NCBI Taxonomy" id="568783"/>
    <lineage>
        <taxon>Bacteria</taxon>
        <taxon>Pseudomonadati</taxon>
        <taxon>Pseudomonadota</taxon>
        <taxon>Betaproteobacteria</taxon>
        <taxon>Burkholderiales</taxon>
        <taxon>Oxalobacteraceae</taxon>
        <taxon>Herbaspirillum</taxon>
    </lineage>
</organism>
<dbReference type="AlphaFoldDB" id="A0A225SLL6"/>
<name>A0A225SLL6_9BURK</name>
<accession>A0A225SLL6</accession>
<protein>
    <submittedName>
        <fullName evidence="1">Uncharacterized protein</fullName>
    </submittedName>
</protein>
<sequence length="149" mass="16912">MDSNIVYVKCLSKDRNIGHFFKDLYEHGTVSSRDFACVRMDEIAIKDILREYISKNGISSLFHFSLTCDAVLHPGIHVDEIEEVILGFIKRLNGIKNLFVIDPHLYTDDPDCVALFGRMISEISENLESVTFFTNGDRPETTGPDLKLV</sequence>
<gene>
    <name evidence="1" type="ORF">CEJ45_24375</name>
</gene>
<evidence type="ECO:0000313" key="1">
    <source>
        <dbReference type="EMBL" id="OWY31642.1"/>
    </source>
</evidence>
<dbReference type="RefSeq" id="WP_088757560.1">
    <property type="nucleotide sequence ID" value="NZ_NJGV01000057.1"/>
</dbReference>
<evidence type="ECO:0000313" key="2">
    <source>
        <dbReference type="Proteomes" id="UP000214747"/>
    </source>
</evidence>
<reference evidence="1 2" key="1">
    <citation type="journal article" date="2010" name="Int. J. Syst. Evol. Microbiol.">
        <title>Reclassification of Herbaspirillum putei as a later heterotypic synonym of Herbaspirillum huttiense, with the description of H. huttiense subsp. huttiense subsp. nov. and H. huttiense subsp. putei subsp. nov., comb. nov., and description of Herbaspirillum aquaticum sp. nov.</title>
        <authorList>
            <person name="Dobritsa A.P."/>
            <person name="Reddy M.C."/>
            <person name="Samadpour M."/>
        </authorList>
    </citation>
    <scope>NUCLEOTIDE SEQUENCE [LARGE SCALE GENOMIC DNA]</scope>
    <source>
        <strain evidence="1 2">IEH 4430</strain>
    </source>
</reference>
<dbReference type="EMBL" id="NJGV01000057">
    <property type="protein sequence ID" value="OWY31642.1"/>
    <property type="molecule type" value="Genomic_DNA"/>
</dbReference>
<dbReference type="Proteomes" id="UP000214747">
    <property type="component" value="Unassembled WGS sequence"/>
</dbReference>
<comment type="caution">
    <text evidence="1">The sequence shown here is derived from an EMBL/GenBank/DDBJ whole genome shotgun (WGS) entry which is preliminary data.</text>
</comment>